<evidence type="ECO:0000313" key="2">
    <source>
        <dbReference type="Proteomes" id="UP000284334"/>
    </source>
</evidence>
<dbReference type="Proteomes" id="UP000284334">
    <property type="component" value="Segment"/>
</dbReference>
<sequence length="68" mass="7373">MLNLSDLENQGLTVKKFCGLDIQENVGCTGEAVGDIVAEMEDGMQIPIPVCQQHLDVIQSHFDVESLG</sequence>
<dbReference type="KEGG" id="vg:55612804"/>
<gene>
    <name evidence="1" type="primary">113</name>
    <name evidence="1" type="ORF">SEA_GILSON_113</name>
</gene>
<dbReference type="GeneID" id="55612804"/>
<dbReference type="EMBL" id="MK061412">
    <property type="protein sequence ID" value="AZU97183.1"/>
    <property type="molecule type" value="Genomic_DNA"/>
</dbReference>
<keyword evidence="2" id="KW-1185">Reference proteome</keyword>
<organism evidence="1 2">
    <name type="scientific">Streptomyces phage Gilson</name>
    <dbReference type="NCBI Taxonomy" id="2488789"/>
    <lineage>
        <taxon>Viruses</taxon>
        <taxon>Duplodnaviria</taxon>
        <taxon>Heunggongvirae</taxon>
        <taxon>Uroviricota</taxon>
        <taxon>Caudoviricetes</taxon>
        <taxon>Stanwilliamsviridae</taxon>
        <taxon>Loccivirinae</taxon>
        <taxon>Gilsonvirus</taxon>
        <taxon>Gilsonvirus gilson</taxon>
    </lineage>
</organism>
<protein>
    <submittedName>
        <fullName evidence="1">Uncharacterized protein</fullName>
    </submittedName>
</protein>
<reference evidence="1 2" key="1">
    <citation type="submission" date="2018-10" db="EMBL/GenBank/DDBJ databases">
        <authorList>
            <person name="Soria N.A."/>
            <person name="Batley M.G."/>
            <person name="Hanafy A."/>
            <person name="Singh N."/>
            <person name="Shaffer C.D."/>
            <person name="Weston-Hafer K.A."/>
            <person name="Russell D.A."/>
            <person name="Pope W.H."/>
            <person name="Jacobs-Sera D."/>
            <person name="Hendrix R.W."/>
            <person name="Hatfull G.F."/>
        </authorList>
    </citation>
    <scope>NUCLEOTIDE SEQUENCE [LARGE SCALE GENOMIC DNA]</scope>
</reference>
<accession>A0A3T0ICQ2</accession>
<proteinExistence type="predicted"/>
<evidence type="ECO:0000313" key="1">
    <source>
        <dbReference type="EMBL" id="AZU97183.1"/>
    </source>
</evidence>
<name>A0A3T0ICQ2_9CAUD</name>
<dbReference type="RefSeq" id="YP_009842568.1">
    <property type="nucleotide sequence ID" value="NC_048742.1"/>
</dbReference>